<accession>A0A2C1LNB6</accession>
<dbReference type="AlphaFoldDB" id="A0A2C1LNB6"/>
<dbReference type="Proteomes" id="UP000225766">
    <property type="component" value="Unassembled WGS sequence"/>
</dbReference>
<evidence type="ECO:0000313" key="2">
    <source>
        <dbReference type="Proteomes" id="UP000225766"/>
    </source>
</evidence>
<sequence length="156" mass="18385">MQITYPFRSIDFKKYALIKPCYQFNITNLSKLSELEMDIVHSSYNIQVKNIITTAQSEKLRLLNKIQDIIEQTTNENDLKYILNLKNAYLDQYDETTQVLQVVPYLIVEKIYQSHFLLLMKSAGFQSRMIYPDEAMKIEDLPVSFEEKIFLASKQL</sequence>
<organism evidence="1 2">
    <name type="scientific">Bacillus cereus</name>
    <dbReference type="NCBI Taxonomy" id="1396"/>
    <lineage>
        <taxon>Bacteria</taxon>
        <taxon>Bacillati</taxon>
        <taxon>Bacillota</taxon>
        <taxon>Bacilli</taxon>
        <taxon>Bacillales</taxon>
        <taxon>Bacillaceae</taxon>
        <taxon>Bacillus</taxon>
        <taxon>Bacillus cereus group</taxon>
    </lineage>
</organism>
<comment type="caution">
    <text evidence="1">The sequence shown here is derived from an EMBL/GenBank/DDBJ whole genome shotgun (WGS) entry which is preliminary data.</text>
</comment>
<dbReference type="RefSeq" id="WP_098858702.1">
    <property type="nucleotide sequence ID" value="NZ_NUMG01000027.1"/>
</dbReference>
<protein>
    <submittedName>
        <fullName evidence="1">Uncharacterized protein</fullName>
    </submittedName>
</protein>
<evidence type="ECO:0000313" key="1">
    <source>
        <dbReference type="EMBL" id="PGT99439.1"/>
    </source>
</evidence>
<proteinExistence type="predicted"/>
<name>A0A2C1LNB6_BACCE</name>
<gene>
    <name evidence="1" type="ORF">COD19_19150</name>
</gene>
<reference evidence="1 2" key="1">
    <citation type="submission" date="2017-09" db="EMBL/GenBank/DDBJ databases">
        <title>Large-scale bioinformatics analysis of Bacillus genomes uncovers conserved roles of natural products in bacterial physiology.</title>
        <authorList>
            <consortium name="Agbiome Team Llc"/>
            <person name="Bleich R.M."/>
            <person name="Grubbs K.J."/>
            <person name="Santa Maria K.C."/>
            <person name="Allen S.E."/>
            <person name="Farag S."/>
            <person name="Shank E.A."/>
            <person name="Bowers A."/>
        </authorList>
    </citation>
    <scope>NUCLEOTIDE SEQUENCE [LARGE SCALE GENOMIC DNA]</scope>
    <source>
        <strain evidence="1 2">AFS040105</strain>
    </source>
</reference>
<dbReference type="EMBL" id="NUMG01000027">
    <property type="protein sequence ID" value="PGT99439.1"/>
    <property type="molecule type" value="Genomic_DNA"/>
</dbReference>